<organism evidence="1">
    <name type="scientific">marine sediment metagenome</name>
    <dbReference type="NCBI Taxonomy" id="412755"/>
    <lineage>
        <taxon>unclassified sequences</taxon>
        <taxon>metagenomes</taxon>
        <taxon>ecological metagenomes</taxon>
    </lineage>
</organism>
<gene>
    <name evidence="1" type="ORF">S03H2_12178</name>
</gene>
<sequence length="89" mass="10396">MANTITKAEAKAFNLEDATDLAIFGKQLHENCRGFYKPIHDRHQRAWDFYIGKQWRVYRRRGLAMVVFNIVGPHMDIIASNLTDSRIVF</sequence>
<reference evidence="1" key="1">
    <citation type="journal article" date="2014" name="Front. Microbiol.">
        <title>High frequency of phylogenetically diverse reductive dehalogenase-homologous genes in deep subseafloor sedimentary metagenomes.</title>
        <authorList>
            <person name="Kawai M."/>
            <person name="Futagami T."/>
            <person name="Toyoda A."/>
            <person name="Takaki Y."/>
            <person name="Nishi S."/>
            <person name="Hori S."/>
            <person name="Arai W."/>
            <person name="Tsubouchi T."/>
            <person name="Morono Y."/>
            <person name="Uchiyama I."/>
            <person name="Ito T."/>
            <person name="Fujiyama A."/>
            <person name="Inagaki F."/>
            <person name="Takami H."/>
        </authorList>
    </citation>
    <scope>NUCLEOTIDE SEQUENCE</scope>
    <source>
        <strain evidence="1">Expedition CK06-06</strain>
    </source>
</reference>
<protein>
    <submittedName>
        <fullName evidence="1">Uncharacterized protein</fullName>
    </submittedName>
</protein>
<comment type="caution">
    <text evidence="1">The sequence shown here is derived from an EMBL/GenBank/DDBJ whole genome shotgun (WGS) entry which is preliminary data.</text>
</comment>
<name>X1HL01_9ZZZZ</name>
<proteinExistence type="predicted"/>
<accession>X1HL01</accession>
<evidence type="ECO:0000313" key="1">
    <source>
        <dbReference type="EMBL" id="GAH45963.1"/>
    </source>
</evidence>
<dbReference type="AlphaFoldDB" id="X1HL01"/>
<dbReference type="EMBL" id="BARU01006203">
    <property type="protein sequence ID" value="GAH45963.1"/>
    <property type="molecule type" value="Genomic_DNA"/>
</dbReference>
<feature type="non-terminal residue" evidence="1">
    <location>
        <position position="89"/>
    </location>
</feature>